<dbReference type="Proteomes" id="UP000264330">
    <property type="component" value="Unassembled WGS sequence"/>
</dbReference>
<name>A0A3D5IVT9_9FLAO</name>
<evidence type="ECO:0000256" key="1">
    <source>
        <dbReference type="ARBA" id="ARBA00006479"/>
    </source>
</evidence>
<dbReference type="InterPro" id="IPR000600">
    <property type="entry name" value="ROK"/>
</dbReference>
<evidence type="ECO:0000313" key="2">
    <source>
        <dbReference type="EMBL" id="HCV79498.1"/>
    </source>
</evidence>
<gene>
    <name evidence="2" type="ORF">DGQ38_00405</name>
</gene>
<dbReference type="AlphaFoldDB" id="A0A3D5IVT9"/>
<dbReference type="PANTHER" id="PTHR18964:SF149">
    <property type="entry name" value="BIFUNCTIONAL UDP-N-ACETYLGLUCOSAMINE 2-EPIMERASE_N-ACETYLMANNOSAMINE KINASE"/>
    <property type="match status" value="1"/>
</dbReference>
<comment type="similarity">
    <text evidence="1">Belongs to the ROK (NagC/XylR) family.</text>
</comment>
<dbReference type="PANTHER" id="PTHR18964">
    <property type="entry name" value="ROK (REPRESSOR, ORF, KINASE) FAMILY"/>
    <property type="match status" value="1"/>
</dbReference>
<dbReference type="InterPro" id="IPR043129">
    <property type="entry name" value="ATPase_NBD"/>
</dbReference>
<dbReference type="OMA" id="FANNLCE"/>
<reference evidence="2 3" key="1">
    <citation type="journal article" date="2018" name="Nat. Biotechnol.">
        <title>A standardized bacterial taxonomy based on genome phylogeny substantially revises the tree of life.</title>
        <authorList>
            <person name="Parks D.H."/>
            <person name="Chuvochina M."/>
            <person name="Waite D.W."/>
            <person name="Rinke C."/>
            <person name="Skarshewski A."/>
            <person name="Chaumeil P.A."/>
            <person name="Hugenholtz P."/>
        </authorList>
    </citation>
    <scope>NUCLEOTIDE SEQUENCE [LARGE SCALE GENOMIC DNA]</scope>
    <source>
        <strain evidence="2">UBA9359</strain>
    </source>
</reference>
<dbReference type="SUPFAM" id="SSF53067">
    <property type="entry name" value="Actin-like ATPase domain"/>
    <property type="match status" value="1"/>
</dbReference>
<dbReference type="Pfam" id="PF00480">
    <property type="entry name" value="ROK"/>
    <property type="match status" value="1"/>
</dbReference>
<proteinExistence type="inferred from homology"/>
<dbReference type="EMBL" id="DPMF01000009">
    <property type="protein sequence ID" value="HCV79498.1"/>
    <property type="molecule type" value="Genomic_DNA"/>
</dbReference>
<accession>A0A3D5IVT9</accession>
<dbReference type="Gene3D" id="3.30.420.40">
    <property type="match status" value="2"/>
</dbReference>
<comment type="caution">
    <text evidence="2">The sequence shown here is derived from an EMBL/GenBank/DDBJ whole genome shotgun (WGS) entry which is preliminary data.</text>
</comment>
<dbReference type="RefSeq" id="WP_013073606.1">
    <property type="nucleotide sequence ID" value="NZ_CAJXAW010000007.1"/>
</dbReference>
<organism evidence="2 3">
    <name type="scientific">Zunongwangia profunda</name>
    <dbReference type="NCBI Taxonomy" id="398743"/>
    <lineage>
        <taxon>Bacteria</taxon>
        <taxon>Pseudomonadati</taxon>
        <taxon>Bacteroidota</taxon>
        <taxon>Flavobacteriia</taxon>
        <taxon>Flavobacteriales</taxon>
        <taxon>Flavobacteriaceae</taxon>
        <taxon>Zunongwangia</taxon>
    </lineage>
</organism>
<dbReference type="CDD" id="cd23763">
    <property type="entry name" value="ASKHA_ATPase_ROK"/>
    <property type="match status" value="1"/>
</dbReference>
<protein>
    <submittedName>
        <fullName evidence="2">ROK family protein</fullName>
    </submittedName>
</protein>
<evidence type="ECO:0000313" key="3">
    <source>
        <dbReference type="Proteomes" id="UP000264330"/>
    </source>
</evidence>
<sequence length="309" mass="33871">MNIAIGADIGGTHITSAAIDLDSFSVIENSYYNQKIDNKSTKEVILKQWASCLNNSINAVDLNSNHLLGVGIAIPGPFDYANGIGKYERNDKYESLYNVSIIDGLAREIQNSNIKLRFLNDASSFGVGSDLLENLNEDHTIAITLGTGFGATFLKNKVPLITGNGVPENGCLWDKDFKDGIADDYFSTRWLINHYGGLTGNDTAGCGVKELIDSDPENMKLVFTDFANNLCEFLYPHLKAFDTDVLFIGGNIAKASSYFLDILEDCIAEGKLKTKIRIVTEAEKVGVIGAAYLFNPGFWDRIRTELPSI</sequence>